<dbReference type="EMBL" id="CAJZBQ010000056">
    <property type="protein sequence ID" value="CAG9333143.1"/>
    <property type="molecule type" value="Genomic_DNA"/>
</dbReference>
<evidence type="ECO:0000256" key="1">
    <source>
        <dbReference type="SAM" id="MobiDB-lite"/>
    </source>
</evidence>
<comment type="caution">
    <text evidence="2">The sequence shown here is derived from an EMBL/GenBank/DDBJ whole genome shotgun (WGS) entry which is preliminary data.</text>
</comment>
<proteinExistence type="predicted"/>
<reference evidence="2" key="1">
    <citation type="submission" date="2021-09" db="EMBL/GenBank/DDBJ databases">
        <authorList>
            <consortium name="AG Swart"/>
            <person name="Singh M."/>
            <person name="Singh A."/>
            <person name="Seah K."/>
            <person name="Emmerich C."/>
        </authorList>
    </citation>
    <scope>NUCLEOTIDE SEQUENCE</scope>
    <source>
        <strain evidence="2">ATCC30299</strain>
    </source>
</reference>
<feature type="region of interest" description="Disordered" evidence="1">
    <location>
        <begin position="64"/>
        <end position="92"/>
    </location>
</feature>
<gene>
    <name evidence="2" type="ORF">BSTOLATCC_MIC57963</name>
</gene>
<dbReference type="AlphaFoldDB" id="A0AAU9K5E9"/>
<organism evidence="2 3">
    <name type="scientific">Blepharisma stoltei</name>
    <dbReference type="NCBI Taxonomy" id="1481888"/>
    <lineage>
        <taxon>Eukaryota</taxon>
        <taxon>Sar</taxon>
        <taxon>Alveolata</taxon>
        <taxon>Ciliophora</taxon>
        <taxon>Postciliodesmatophora</taxon>
        <taxon>Heterotrichea</taxon>
        <taxon>Heterotrichida</taxon>
        <taxon>Blepharismidae</taxon>
        <taxon>Blepharisma</taxon>
    </lineage>
</organism>
<evidence type="ECO:0000313" key="2">
    <source>
        <dbReference type="EMBL" id="CAG9333143.1"/>
    </source>
</evidence>
<evidence type="ECO:0000313" key="3">
    <source>
        <dbReference type="Proteomes" id="UP001162131"/>
    </source>
</evidence>
<accession>A0AAU9K5E9</accession>
<protein>
    <submittedName>
        <fullName evidence="2">Uncharacterized protein</fullName>
    </submittedName>
</protein>
<sequence length="244" mass="29192">MDNINIDFLNFEPTFHQFADNSKIDENYFLDTSFIPNSDKFLEFPLKPTLDLSLDESLNKFLEQKPQTPDPVSYTSNRKRGRKPIRPNDPIKKKTEEKDKYWLRSFRSYIADEYSNFKDKLNSEENSFWIIYLSSKGKPDKGNKFLSYGRRYKNYLFSQPSFVKYFQEWFTNFASQELSRKCKPGTDLWFVFYDYGANDLYNYVPHESVRKESSSSYDMNYDQAENQLDFVDNEAFIESLFDQM</sequence>
<keyword evidence="3" id="KW-1185">Reference proteome</keyword>
<name>A0AAU9K5E9_9CILI</name>
<dbReference type="Proteomes" id="UP001162131">
    <property type="component" value="Unassembled WGS sequence"/>
</dbReference>